<dbReference type="InterPro" id="IPR036273">
    <property type="entry name" value="CRAL/TRIO_N_dom_sf"/>
</dbReference>
<dbReference type="SMART" id="SM00516">
    <property type="entry name" value="SEC14"/>
    <property type="match status" value="1"/>
</dbReference>
<accession>A0AAE1DR98</accession>
<dbReference type="EMBL" id="JAWDGP010002895">
    <property type="protein sequence ID" value="KAK3778768.1"/>
    <property type="molecule type" value="Genomic_DNA"/>
</dbReference>
<dbReference type="Gene3D" id="3.40.525.10">
    <property type="entry name" value="CRAL-TRIO lipid binding domain"/>
    <property type="match status" value="1"/>
</dbReference>
<dbReference type="Pfam" id="PF00650">
    <property type="entry name" value="CRAL_TRIO"/>
    <property type="match status" value="1"/>
</dbReference>
<dbReference type="InterPro" id="IPR052432">
    <property type="entry name" value="PITP/CRAL-TRIO"/>
</dbReference>
<proteinExistence type="predicted"/>
<keyword evidence="3" id="KW-1185">Reference proteome</keyword>
<comment type="caution">
    <text evidence="2">The sequence shown here is derived from an EMBL/GenBank/DDBJ whole genome shotgun (WGS) entry which is preliminary data.</text>
</comment>
<feature type="domain" description="CRAL-TRIO" evidence="1">
    <location>
        <begin position="95"/>
        <end position="249"/>
    </location>
</feature>
<reference evidence="2" key="1">
    <citation type="journal article" date="2023" name="G3 (Bethesda)">
        <title>A reference genome for the long-term kleptoplast-retaining sea slug Elysia crispata morphotype clarki.</title>
        <authorList>
            <person name="Eastman K.E."/>
            <person name="Pendleton A.L."/>
            <person name="Shaikh M.A."/>
            <person name="Suttiyut T."/>
            <person name="Ogas R."/>
            <person name="Tomko P."/>
            <person name="Gavelis G."/>
            <person name="Widhalm J.R."/>
            <person name="Wisecaver J.H."/>
        </authorList>
    </citation>
    <scope>NUCLEOTIDE SEQUENCE</scope>
    <source>
        <strain evidence="2">ECLA1</strain>
    </source>
</reference>
<dbReference type="InterPro" id="IPR036865">
    <property type="entry name" value="CRAL-TRIO_dom_sf"/>
</dbReference>
<protein>
    <recommendedName>
        <fullName evidence="1">CRAL-TRIO domain-containing protein</fullName>
    </recommendedName>
</protein>
<dbReference type="AlphaFoldDB" id="A0AAE1DR98"/>
<dbReference type="InterPro" id="IPR001251">
    <property type="entry name" value="CRAL-TRIO_dom"/>
</dbReference>
<dbReference type="PANTHER" id="PTHR46590">
    <property type="entry name" value="PHOSPHATIDYLINOSITOL TRANSFER PROTEIN CSR1-RELATED"/>
    <property type="match status" value="1"/>
</dbReference>
<dbReference type="SUPFAM" id="SSF46938">
    <property type="entry name" value="CRAL/TRIO N-terminal domain"/>
    <property type="match status" value="1"/>
</dbReference>
<dbReference type="PANTHER" id="PTHR46590:SF1">
    <property type="entry name" value="PHOSPHATIDYLINOSITOL TRANSFER PROTEIN CSR1"/>
    <property type="match status" value="1"/>
</dbReference>
<dbReference type="SUPFAM" id="SSF52087">
    <property type="entry name" value="CRAL/TRIO domain"/>
    <property type="match status" value="1"/>
</dbReference>
<sequence length="249" mass="29350">MISSVRGFFRAGSPSYEDEKDRLKDLKEKQLEKQLETLKQRFLPLFRSDSSQFHNDRSLRRFLLAAGDLEEAYGNILRYNHWRKTLSVDTLSPKDPDILELLALGFVHSLRIKDVMGRPVLYVIARKHFANNRDLEKLLKFTIYMLEMTIKRMDEHVNDSLCLVFDLLHFSLANMDYPFVKKLVWLLTRYYPERLGVCIIYNAPVLFQGCWPVIRHWLNEKTASKVVFVNNKETMSEYLEVDGLPPQDM</sequence>
<dbReference type="CDD" id="cd00170">
    <property type="entry name" value="SEC14"/>
    <property type="match status" value="1"/>
</dbReference>
<dbReference type="Proteomes" id="UP001283361">
    <property type="component" value="Unassembled WGS sequence"/>
</dbReference>
<organism evidence="2 3">
    <name type="scientific">Elysia crispata</name>
    <name type="common">lettuce slug</name>
    <dbReference type="NCBI Taxonomy" id="231223"/>
    <lineage>
        <taxon>Eukaryota</taxon>
        <taxon>Metazoa</taxon>
        <taxon>Spiralia</taxon>
        <taxon>Lophotrochozoa</taxon>
        <taxon>Mollusca</taxon>
        <taxon>Gastropoda</taxon>
        <taxon>Heterobranchia</taxon>
        <taxon>Euthyneura</taxon>
        <taxon>Panpulmonata</taxon>
        <taxon>Sacoglossa</taxon>
        <taxon>Placobranchoidea</taxon>
        <taxon>Plakobranchidae</taxon>
        <taxon>Elysia</taxon>
    </lineage>
</organism>
<dbReference type="PROSITE" id="PS50191">
    <property type="entry name" value="CRAL_TRIO"/>
    <property type="match status" value="1"/>
</dbReference>
<evidence type="ECO:0000259" key="1">
    <source>
        <dbReference type="PROSITE" id="PS50191"/>
    </source>
</evidence>
<gene>
    <name evidence="2" type="ORF">RRG08_013038</name>
</gene>
<evidence type="ECO:0000313" key="2">
    <source>
        <dbReference type="EMBL" id="KAK3778768.1"/>
    </source>
</evidence>
<name>A0AAE1DR98_9GAST</name>
<evidence type="ECO:0000313" key="3">
    <source>
        <dbReference type="Proteomes" id="UP001283361"/>
    </source>
</evidence>